<dbReference type="GeneID" id="113708002"/>
<evidence type="ECO:0000313" key="3">
    <source>
        <dbReference type="Proteomes" id="UP001652660"/>
    </source>
</evidence>
<feature type="domain" description="PWWP" evidence="2">
    <location>
        <begin position="899"/>
        <end position="948"/>
    </location>
</feature>
<feature type="region of interest" description="Disordered" evidence="1">
    <location>
        <begin position="1355"/>
        <end position="1390"/>
    </location>
</feature>
<proteinExistence type="predicted"/>
<feature type="compositionally biased region" description="Basic and acidic residues" evidence="1">
    <location>
        <begin position="437"/>
        <end position="465"/>
    </location>
</feature>
<dbReference type="PANTHER" id="PTHR42851:SF4">
    <property type="entry name" value="PWWP DOMAIN-CONTAINING PROTEIN"/>
    <property type="match status" value="1"/>
</dbReference>
<dbReference type="InterPro" id="IPR053063">
    <property type="entry name" value="PWWP_domain_containing_PDP"/>
</dbReference>
<dbReference type="CDD" id="cd05162">
    <property type="entry name" value="PWWP"/>
    <property type="match status" value="1"/>
</dbReference>
<feature type="compositionally biased region" description="Basic and acidic residues" evidence="1">
    <location>
        <begin position="842"/>
        <end position="853"/>
    </location>
</feature>
<keyword evidence="3" id="KW-1185">Reference proteome</keyword>
<gene>
    <name evidence="4" type="primary">LOC113708002</name>
</gene>
<feature type="compositionally biased region" description="Polar residues" evidence="1">
    <location>
        <begin position="773"/>
        <end position="790"/>
    </location>
</feature>
<dbReference type="SMART" id="SM00293">
    <property type="entry name" value="PWWP"/>
    <property type="match status" value="1"/>
</dbReference>
<evidence type="ECO:0000313" key="4">
    <source>
        <dbReference type="RefSeq" id="XP_027086227.2"/>
    </source>
</evidence>
<feature type="compositionally biased region" description="Basic and acidic residues" evidence="1">
    <location>
        <begin position="214"/>
        <end position="241"/>
    </location>
</feature>
<dbReference type="PANTHER" id="PTHR42851">
    <property type="entry name" value="ALDOLASE-RELATED"/>
    <property type="match status" value="1"/>
</dbReference>
<protein>
    <recommendedName>
        <fullName evidence="2">PWWP domain-containing protein</fullName>
    </recommendedName>
</protein>
<feature type="region of interest" description="Disordered" evidence="1">
    <location>
        <begin position="212"/>
        <end position="250"/>
    </location>
</feature>
<dbReference type="InterPro" id="IPR000313">
    <property type="entry name" value="PWWP_dom"/>
</dbReference>
<feature type="region of interest" description="Disordered" evidence="1">
    <location>
        <begin position="1104"/>
        <end position="1169"/>
    </location>
</feature>
<dbReference type="PROSITE" id="PS50812">
    <property type="entry name" value="PWWP"/>
    <property type="match status" value="1"/>
</dbReference>
<reference evidence="4" key="2">
    <citation type="submission" date="2025-08" db="UniProtKB">
        <authorList>
            <consortium name="RefSeq"/>
        </authorList>
    </citation>
    <scope>IDENTIFICATION</scope>
    <source>
        <tissue evidence="4">Leaves</tissue>
    </source>
</reference>
<organism evidence="3 4">
    <name type="scientific">Coffea arabica</name>
    <name type="common">Arabian coffee</name>
    <dbReference type="NCBI Taxonomy" id="13443"/>
    <lineage>
        <taxon>Eukaryota</taxon>
        <taxon>Viridiplantae</taxon>
        <taxon>Streptophyta</taxon>
        <taxon>Embryophyta</taxon>
        <taxon>Tracheophyta</taxon>
        <taxon>Spermatophyta</taxon>
        <taxon>Magnoliopsida</taxon>
        <taxon>eudicotyledons</taxon>
        <taxon>Gunneridae</taxon>
        <taxon>Pentapetalae</taxon>
        <taxon>asterids</taxon>
        <taxon>lamiids</taxon>
        <taxon>Gentianales</taxon>
        <taxon>Rubiaceae</taxon>
        <taxon>Ixoroideae</taxon>
        <taxon>Gardenieae complex</taxon>
        <taxon>Bertiereae - Coffeeae clade</taxon>
        <taxon>Coffeeae</taxon>
        <taxon>Coffea</taxon>
    </lineage>
</organism>
<name>A0A6P6U8H0_COFAR</name>
<feature type="compositionally biased region" description="Basic residues" evidence="1">
    <location>
        <begin position="1358"/>
        <end position="1371"/>
    </location>
</feature>
<evidence type="ECO:0000259" key="2">
    <source>
        <dbReference type="PROSITE" id="PS50812"/>
    </source>
</evidence>
<feature type="region of interest" description="Disordered" evidence="1">
    <location>
        <begin position="514"/>
        <end position="548"/>
    </location>
</feature>
<dbReference type="SUPFAM" id="SSF63748">
    <property type="entry name" value="Tudor/PWWP/MBT"/>
    <property type="match status" value="1"/>
</dbReference>
<dbReference type="OrthoDB" id="62853at2759"/>
<dbReference type="Proteomes" id="UP001652660">
    <property type="component" value="Chromosome 9c"/>
</dbReference>
<feature type="region of interest" description="Disordered" evidence="1">
    <location>
        <begin position="842"/>
        <end position="876"/>
    </location>
</feature>
<dbReference type="Gene3D" id="2.30.30.140">
    <property type="match status" value="1"/>
</dbReference>
<dbReference type="Pfam" id="PF00855">
    <property type="entry name" value="PWWP"/>
    <property type="match status" value="1"/>
</dbReference>
<evidence type="ECO:0000256" key="1">
    <source>
        <dbReference type="SAM" id="MobiDB-lite"/>
    </source>
</evidence>
<feature type="compositionally biased region" description="Basic and acidic residues" evidence="1">
    <location>
        <begin position="865"/>
        <end position="875"/>
    </location>
</feature>
<accession>A0A6P6U8H0</accession>
<sequence length="1494" mass="162047">MDEHDDVGSVASVADFSTVTVTMPSRDGTLMGNMACEGQVDEQSYNGGDGEEIMIEVVGSDVLVDGVSGHGDGLGRVMESFANEVVVGGDIGSREVGDLGGQLWDDRTHTVVEGFQDFPQMLDDTSGEVVGEEEVEVTPGLSGEQTNVDVAQRVEASATDEGEGVLVEGKVVEEAELVDGGDKATGDIAQDTGVLDDEVWNPGIDTVVASSCTEADREQDKVGQKEASKTNEEGDTGRSDEVLDGGVTRSSLQTLGKDQISAVEMTISEACDKDTSSHASAEFNNDPAEDVLGRHLGVATAEESLVPGTAGTQTIANDQILHSSGEGQAIEDDKVADNIASQGNMGAETLPFSELPNENVDGGVASVVSSVSLTDSLNTVGEDTFRGTKVGAGSKSEAVAGMEPECSIRKTENVEEGEIPAGGNFQDSGVEPEAPLSDEKSESISHTQDALKEEKVRGSHGDAHAAPEPSVEQSLVVERGEWIGMDIDEVLDFKDEALLMDAPDASLCPVRNTEEHSEKPVMTPDPADSAAKATSLGDNSHLKDIKPNLDFRGDDEVVKSDSEISKEHGQVATECAEVINKKKGANFSEVSGGNEPVQKNEQLNTLDVIDGDEKEVALESSSVSCSEQNGNAVPMEASVESQVAVEVPVCDAIDRRPLLTELDENIEKEGVSKGKGSFLSSDTKEGAKVEVSNATFQRIDSNAEVTTSIQGDKTEVVAQISETLSHEVQVDQTKDTLNQGAYASLSNAQDSDRSEGAGVSECLHGEVDIGSHETFQPNGDRTNRTAESGTVSQLVESKSECCETNGNDVMQIDIPNALMQVDIPDTKSLEDQKDIGVGEHYQHDGQVDHKEQDLSSPENASEADPTERMEEKTEKLPSLLSIHQAGYFSPPQNENEFSITDLVWGKVRSHPWWPGQISDPAYASEKAVKYYKKDCFLVAYFGDRTFAWNDASLLKPFRPHFSQIEKQSNSEAFQNAVSCALDEVKRRVELGLACSCIQRDAFEKIEYQIVENTGIREESSRRKGVDKTTGADSFEPDKLLQYMRSLAESPFCSVDRLELVLAQAQLTAFCHFKGYREPPVFEGRDATFERDATTLALNDAVDESVPVSNDEEQLPSSHKRKQNLKDSVHTRKERSLSELMSDREYSPDSEDYSDGKALSKSGKKRKAVDSLNDGLDRRITFYAAKVSTTSSSPKPSFKVGDCIRRVASQLTGSAPILKGHNDQTGTDASLLANEESQQGLTVVPSEISSLEEMLAQLQLAGRDPKKGYSFLSNIIIFFSGFRNSIVRKHTSVGRPGGSRKRKANHTTGGYTEEFEFDDVNDSYWTDRIVQNYSEEQLLQNNENGETDYQLVVSEPTRVHKSGRRSQSRKRYSTGNYEMSADEQPEDADRKKFEVSPAELILTFSEGDRLPSEINLNNMFRRFGALKEYETEVDRDSHRARVIFKRGADAEAACSSAGRINIFGSMVVGYQLSYSSSTTSSTLPLLMLQGSEDAT</sequence>
<feature type="compositionally biased region" description="Basic and acidic residues" evidence="1">
    <location>
        <begin position="1123"/>
        <end position="1146"/>
    </location>
</feature>
<dbReference type="RefSeq" id="XP_027086227.2">
    <property type="nucleotide sequence ID" value="XM_027230426.2"/>
</dbReference>
<feature type="region of interest" description="Disordered" evidence="1">
    <location>
        <begin position="767"/>
        <end position="790"/>
    </location>
</feature>
<reference evidence="3" key="1">
    <citation type="journal article" date="2025" name="Foods">
        <title>Unveiling the Microbial Signatures of Arabica Coffee Cherries: Insights into Ripeness Specific Diversity, Functional Traits, and Implications for Quality and Safety.</title>
        <authorList>
            <consortium name="RefSeq"/>
            <person name="Tenea G.N."/>
            <person name="Cifuentes V."/>
            <person name="Reyes P."/>
            <person name="Cevallos-Vallejos M."/>
        </authorList>
    </citation>
    <scope>NUCLEOTIDE SEQUENCE [LARGE SCALE GENOMIC DNA]</scope>
</reference>
<feature type="region of interest" description="Disordered" evidence="1">
    <location>
        <begin position="410"/>
        <end position="473"/>
    </location>
</feature>